<comment type="caution">
    <text evidence="1">The sequence shown here is derived from an EMBL/GenBank/DDBJ whole genome shotgun (WGS) entry which is preliminary data.</text>
</comment>
<sequence>MLSQLDLKLKLVPIICKKESPGNYFCNCNLIDNKFIFSTQKL</sequence>
<reference evidence="1 2" key="1">
    <citation type="submission" date="2009-04" db="EMBL/GenBank/DDBJ databases">
        <authorList>
            <person name="Qin X."/>
            <person name="Bachman B."/>
            <person name="Battles P."/>
            <person name="Bell A."/>
            <person name="Bess C."/>
            <person name="Bickham C."/>
            <person name="Chaboub L."/>
            <person name="Chen D."/>
            <person name="Coyle M."/>
            <person name="Deiros D.R."/>
            <person name="Dinh H."/>
            <person name="Forbes L."/>
            <person name="Fowler G."/>
            <person name="Francisco L."/>
            <person name="Fu Q."/>
            <person name="Gubbala S."/>
            <person name="Hale W."/>
            <person name="Han Y."/>
            <person name="Hemphill L."/>
            <person name="Highlander S.K."/>
            <person name="Hirani K."/>
            <person name="Hogues M."/>
            <person name="Jackson L."/>
            <person name="Jakkamsetti A."/>
            <person name="Javaid M."/>
            <person name="Jiang H."/>
            <person name="Korchina V."/>
            <person name="Kovar C."/>
            <person name="Lara F."/>
            <person name="Lee S."/>
            <person name="Mata R."/>
            <person name="Mathew T."/>
            <person name="Moen C."/>
            <person name="Morales K."/>
            <person name="Munidasa M."/>
            <person name="Nazareth L."/>
            <person name="Ngo R."/>
            <person name="Nguyen L."/>
            <person name="Okwuonu G."/>
            <person name="Ongeri F."/>
            <person name="Patil S."/>
            <person name="Petrosino J."/>
            <person name="Pham C."/>
            <person name="Pham P."/>
            <person name="Pu L.-L."/>
            <person name="Puazo M."/>
            <person name="Raj R."/>
            <person name="Reid J."/>
            <person name="Rouhana J."/>
            <person name="Saada N."/>
            <person name="Shang Y."/>
            <person name="Simmons D."/>
            <person name="Thornton R."/>
            <person name="Warren J."/>
            <person name="Weissenberger G."/>
            <person name="Zhang J."/>
            <person name="Zhang L."/>
            <person name="Zhou C."/>
            <person name="Zhu D."/>
            <person name="Muzny D."/>
            <person name="Worley K."/>
            <person name="Gibbs R."/>
        </authorList>
    </citation>
    <scope>NUCLEOTIDE SEQUENCE [LARGE SCALE GENOMIC DNA]</scope>
    <source>
        <strain evidence="1 2">ATCC 19254</strain>
    </source>
</reference>
<name>C2KHD5_LEUMC</name>
<organism evidence="1 2">
    <name type="scientific">Leuconostoc mesenteroides subsp. cremoris ATCC 19254</name>
    <dbReference type="NCBI Taxonomy" id="586220"/>
    <lineage>
        <taxon>Bacteria</taxon>
        <taxon>Bacillati</taxon>
        <taxon>Bacillota</taxon>
        <taxon>Bacilli</taxon>
        <taxon>Lactobacillales</taxon>
        <taxon>Lactobacillaceae</taxon>
        <taxon>Leuconostoc</taxon>
    </lineage>
</organism>
<evidence type="ECO:0000313" key="1">
    <source>
        <dbReference type="EMBL" id="EEJ43343.1"/>
    </source>
</evidence>
<gene>
    <name evidence="1" type="ORF">HMPREF0555_0051</name>
</gene>
<dbReference type="AlphaFoldDB" id="C2KHD5"/>
<protein>
    <submittedName>
        <fullName evidence="1">Uncharacterized protein</fullName>
    </submittedName>
</protein>
<accession>C2KHD5</accession>
<dbReference type="Proteomes" id="UP000004283">
    <property type="component" value="Unassembled WGS sequence"/>
</dbReference>
<proteinExistence type="predicted"/>
<dbReference type="HOGENOM" id="CLU_3253573_0_0_9"/>
<dbReference type="EMBL" id="ACKV01000002">
    <property type="protein sequence ID" value="EEJ43343.1"/>
    <property type="molecule type" value="Genomic_DNA"/>
</dbReference>
<evidence type="ECO:0000313" key="2">
    <source>
        <dbReference type="Proteomes" id="UP000004283"/>
    </source>
</evidence>